<gene>
    <name evidence="2" type="ORF">NP603_21635</name>
</gene>
<feature type="signal peptide" evidence="1">
    <location>
        <begin position="1"/>
        <end position="22"/>
    </location>
</feature>
<evidence type="ECO:0000313" key="2">
    <source>
        <dbReference type="EMBL" id="MCQ8183720.1"/>
    </source>
</evidence>
<organism evidence="2 3">
    <name type="scientific">Methylomonas aurea</name>
    <dbReference type="NCBI Taxonomy" id="2952224"/>
    <lineage>
        <taxon>Bacteria</taxon>
        <taxon>Pseudomonadati</taxon>
        <taxon>Pseudomonadota</taxon>
        <taxon>Gammaproteobacteria</taxon>
        <taxon>Methylococcales</taxon>
        <taxon>Methylococcaceae</taxon>
        <taxon>Methylomonas</taxon>
    </lineage>
</organism>
<comment type="caution">
    <text evidence="2">The sequence shown here is derived from an EMBL/GenBank/DDBJ whole genome shotgun (WGS) entry which is preliminary data.</text>
</comment>
<name>A0ABT1UNA5_9GAMM</name>
<proteinExistence type="predicted"/>
<keyword evidence="1" id="KW-0732">Signal</keyword>
<dbReference type="Proteomes" id="UP001524569">
    <property type="component" value="Unassembled WGS sequence"/>
</dbReference>
<sequence>MNRSLVALVILSFSGAAMPCIAPPPMLFRDHAALVNEAATILIVEAISAPNTPKDTCQFRVIQPLKGTIPEQFPILCRLPSSGDWMTHFSGHTESAFWKQNSGRLGIKSDCTVIPPAFEVNHYYLMLIGGKPDTKQFEELSNPQDKWLIFVNKQLSRGKR</sequence>
<evidence type="ECO:0000256" key="1">
    <source>
        <dbReference type="SAM" id="SignalP"/>
    </source>
</evidence>
<reference evidence="2 3" key="1">
    <citation type="submission" date="2022-07" db="EMBL/GenBank/DDBJ databases">
        <title>Methylomonas rivi sp. nov., Methylomonas rosea sp. nov., Methylomonas aureus sp. nov. and Methylomonas subterranea sp. nov., four novel methanotrophs isolated from a freshwater creek and the deep terrestrial subsurface.</title>
        <authorList>
            <person name="Abin C."/>
            <person name="Sankaranarayanan K."/>
            <person name="Garner C."/>
            <person name="Sindelar R."/>
            <person name="Kotary K."/>
            <person name="Garner R."/>
            <person name="Barclay S."/>
            <person name="Lawson P."/>
            <person name="Krumholz L."/>
        </authorList>
    </citation>
    <scope>NUCLEOTIDE SEQUENCE [LARGE SCALE GENOMIC DNA]</scope>
    <source>
        <strain evidence="2 3">SURF-1</strain>
    </source>
</reference>
<accession>A0ABT1UNA5</accession>
<feature type="chain" id="PRO_5045366864" evidence="1">
    <location>
        <begin position="23"/>
        <end position="160"/>
    </location>
</feature>
<evidence type="ECO:0000313" key="3">
    <source>
        <dbReference type="Proteomes" id="UP001524569"/>
    </source>
</evidence>
<dbReference type="EMBL" id="JANIBM010000073">
    <property type="protein sequence ID" value="MCQ8183720.1"/>
    <property type="molecule type" value="Genomic_DNA"/>
</dbReference>
<keyword evidence="3" id="KW-1185">Reference proteome</keyword>
<protein>
    <submittedName>
        <fullName evidence="2">Uncharacterized protein</fullName>
    </submittedName>
</protein>
<dbReference type="RefSeq" id="WP_256612943.1">
    <property type="nucleotide sequence ID" value="NZ_JANIBM010000073.1"/>
</dbReference>